<feature type="region of interest" description="Disordered" evidence="5">
    <location>
        <begin position="139"/>
        <end position="167"/>
    </location>
</feature>
<organism evidence="8 9">
    <name type="scientific">Zea mays</name>
    <name type="common">Maize</name>
    <dbReference type="NCBI Taxonomy" id="4577"/>
    <lineage>
        <taxon>Eukaryota</taxon>
        <taxon>Viridiplantae</taxon>
        <taxon>Streptophyta</taxon>
        <taxon>Embryophyta</taxon>
        <taxon>Tracheophyta</taxon>
        <taxon>Spermatophyta</taxon>
        <taxon>Magnoliopsida</taxon>
        <taxon>Liliopsida</taxon>
        <taxon>Poales</taxon>
        <taxon>Poaceae</taxon>
        <taxon>PACMAD clade</taxon>
        <taxon>Panicoideae</taxon>
        <taxon>Andropogonodae</taxon>
        <taxon>Andropogoneae</taxon>
        <taxon>Tripsacinae</taxon>
        <taxon>Zea</taxon>
    </lineage>
</organism>
<dbReference type="OrthoDB" id="679615at2759"/>
<evidence type="ECO:0000259" key="7">
    <source>
        <dbReference type="Pfam" id="PF14368"/>
    </source>
</evidence>
<feature type="domain" description="Bifunctional inhibitor/plant lipid transfer protein/seed storage helical" evidence="7">
    <location>
        <begin position="31"/>
        <end position="114"/>
    </location>
</feature>
<dbReference type="OMA" id="WFNQFAN"/>
<dbReference type="Gene3D" id="1.10.110.10">
    <property type="entry name" value="Plant lipid-transfer and hydrophobic proteins"/>
    <property type="match status" value="1"/>
</dbReference>
<dbReference type="InterPro" id="IPR036312">
    <property type="entry name" value="Bifun_inhib/LTP/seed_sf"/>
</dbReference>
<dbReference type="CDD" id="cd00010">
    <property type="entry name" value="AAI_LTSS"/>
    <property type="match status" value="1"/>
</dbReference>
<feature type="chain" id="PRO_5018712349" description="Bifunctional inhibitor/plant lipid transfer protein/seed storage helical domain-containing protein" evidence="6">
    <location>
        <begin position="26"/>
        <end position="167"/>
    </location>
</feature>
<dbReference type="Proteomes" id="UP000251960">
    <property type="component" value="Chromosome 7"/>
</dbReference>
<dbReference type="AlphaFoldDB" id="A0A3L6DZY5"/>
<evidence type="ECO:0000313" key="9">
    <source>
        <dbReference type="Proteomes" id="UP000251960"/>
    </source>
</evidence>
<dbReference type="ExpressionAtlas" id="A0A3L6DZY5">
    <property type="expression patterns" value="baseline"/>
</dbReference>
<dbReference type="SUPFAM" id="SSF47699">
    <property type="entry name" value="Bifunctional inhibitor/lipid-transfer protein/seed storage 2S albumin"/>
    <property type="match status" value="1"/>
</dbReference>
<evidence type="ECO:0000256" key="6">
    <source>
        <dbReference type="SAM" id="SignalP"/>
    </source>
</evidence>
<accession>A0A3L6DZY5</accession>
<evidence type="ECO:0000256" key="5">
    <source>
        <dbReference type="SAM" id="MobiDB-lite"/>
    </source>
</evidence>
<gene>
    <name evidence="8" type="ORF">Zm00014a_000631</name>
</gene>
<evidence type="ECO:0000256" key="2">
    <source>
        <dbReference type="ARBA" id="ARBA00022729"/>
    </source>
</evidence>
<dbReference type="InterPro" id="IPR016140">
    <property type="entry name" value="Bifunc_inhib/LTP/seed_store"/>
</dbReference>
<dbReference type="Pfam" id="PF14368">
    <property type="entry name" value="LTP_2"/>
    <property type="match status" value="1"/>
</dbReference>
<evidence type="ECO:0000256" key="4">
    <source>
        <dbReference type="ARBA" id="ARBA00023180"/>
    </source>
</evidence>
<evidence type="ECO:0000256" key="3">
    <source>
        <dbReference type="ARBA" id="ARBA00023157"/>
    </source>
</evidence>
<evidence type="ECO:0000313" key="8">
    <source>
        <dbReference type="EMBL" id="PWZ14224.1"/>
    </source>
</evidence>
<keyword evidence="3" id="KW-1015">Disulfide bond</keyword>
<proteinExistence type="inferred from homology"/>
<dbReference type="InterPro" id="IPR043325">
    <property type="entry name" value="LTSS"/>
</dbReference>
<dbReference type="KEGG" id="zma:100276889"/>
<dbReference type="EMBL" id="NCVQ01000008">
    <property type="protein sequence ID" value="PWZ14224.1"/>
    <property type="molecule type" value="Genomic_DNA"/>
</dbReference>
<keyword evidence="2 6" id="KW-0732">Signal</keyword>
<comment type="similarity">
    <text evidence="1">Belongs to the plant LTP family.</text>
</comment>
<comment type="caution">
    <text evidence="8">The sequence shown here is derived from an EMBL/GenBank/DDBJ whole genome shotgun (WGS) entry which is preliminary data.</text>
</comment>
<sequence length="167" mass="17138">MAAPTVVSLLAMAVVAIAALQATAAGPPPPPPYGRPTNCVQTLYEVSSCAPFLSTGTVISGPPASCCAPLRAVLRTPASICLCHAIGGEINELLRINIDPIRLALLPVACWAIVPPQLPAMCFVGPVPPIFNIPTMSPSPPVTPPPPMPPASPMRPPPWASTPPGHI</sequence>
<keyword evidence="4" id="KW-0325">Glycoprotein</keyword>
<protein>
    <recommendedName>
        <fullName evidence="7">Bifunctional inhibitor/plant lipid transfer protein/seed storage helical domain-containing protein</fullName>
    </recommendedName>
</protein>
<reference evidence="8 9" key="1">
    <citation type="journal article" date="2018" name="Nat. Genet.">
        <title>Extensive intraspecific gene order and gene structural variations between Mo17 and other maize genomes.</title>
        <authorList>
            <person name="Sun S."/>
            <person name="Zhou Y."/>
            <person name="Chen J."/>
            <person name="Shi J."/>
            <person name="Zhao H."/>
            <person name="Zhao H."/>
            <person name="Song W."/>
            <person name="Zhang M."/>
            <person name="Cui Y."/>
            <person name="Dong X."/>
            <person name="Liu H."/>
            <person name="Ma X."/>
            <person name="Jiao Y."/>
            <person name="Wang B."/>
            <person name="Wei X."/>
            <person name="Stein J.C."/>
            <person name="Glaubitz J.C."/>
            <person name="Lu F."/>
            <person name="Yu G."/>
            <person name="Liang C."/>
            <person name="Fengler K."/>
            <person name="Li B."/>
            <person name="Rafalski A."/>
            <person name="Schnable P.S."/>
            <person name="Ware D.H."/>
            <person name="Buckler E.S."/>
            <person name="Lai J."/>
        </authorList>
    </citation>
    <scope>NUCLEOTIDE SEQUENCE [LARGE SCALE GENOMIC DNA]</scope>
    <source>
        <strain evidence="9">cv. Missouri 17</strain>
        <tissue evidence="8">Seedling</tissue>
    </source>
</reference>
<feature type="signal peptide" evidence="6">
    <location>
        <begin position="1"/>
        <end position="25"/>
    </location>
</feature>
<name>A0A3L6DZY5_MAIZE</name>
<evidence type="ECO:0000256" key="1">
    <source>
        <dbReference type="ARBA" id="ARBA00009748"/>
    </source>
</evidence>
<dbReference type="PANTHER" id="PTHR33044">
    <property type="entry name" value="BIFUNCTIONAL INHIBITOR/LIPID-TRANSFER PROTEIN/SEED STORAGE 2S ALBUMIN SUPERFAMILY PROTEIN-RELATED"/>
    <property type="match status" value="1"/>
</dbReference>